<evidence type="ECO:0000313" key="3">
    <source>
        <dbReference type="Proteomes" id="UP000266841"/>
    </source>
</evidence>
<reference evidence="2 3" key="1">
    <citation type="journal article" date="2012" name="Genome Biol.">
        <title>Genome and low-iron response of an oceanic diatom adapted to chronic iron limitation.</title>
        <authorList>
            <person name="Lommer M."/>
            <person name="Specht M."/>
            <person name="Roy A.S."/>
            <person name="Kraemer L."/>
            <person name="Andreson R."/>
            <person name="Gutowska M.A."/>
            <person name="Wolf J."/>
            <person name="Bergner S.V."/>
            <person name="Schilhabel M.B."/>
            <person name="Klostermeier U.C."/>
            <person name="Beiko R.G."/>
            <person name="Rosenstiel P."/>
            <person name="Hippler M."/>
            <person name="Laroche J."/>
        </authorList>
    </citation>
    <scope>NUCLEOTIDE SEQUENCE [LARGE SCALE GENOMIC DNA]</scope>
    <source>
        <strain evidence="2 3">CCMP1005</strain>
    </source>
</reference>
<dbReference type="EMBL" id="AGNL01002210">
    <property type="protein sequence ID" value="EJK76396.1"/>
    <property type="molecule type" value="Genomic_DNA"/>
</dbReference>
<evidence type="ECO:0000256" key="1">
    <source>
        <dbReference type="SAM" id="MobiDB-lite"/>
    </source>
</evidence>
<feature type="compositionally biased region" description="Basic and acidic residues" evidence="1">
    <location>
        <begin position="53"/>
        <end position="67"/>
    </location>
</feature>
<comment type="caution">
    <text evidence="2">The sequence shown here is derived from an EMBL/GenBank/DDBJ whole genome shotgun (WGS) entry which is preliminary data.</text>
</comment>
<proteinExistence type="predicted"/>
<sequence>LGGRLPEAARTEGMPARELDWVGPLAQADAALVASVHLRQNRSSPAPPVHLTRGADRPTANEKARMV</sequence>
<organism evidence="2 3">
    <name type="scientific">Thalassiosira oceanica</name>
    <name type="common">Marine diatom</name>
    <dbReference type="NCBI Taxonomy" id="159749"/>
    <lineage>
        <taxon>Eukaryota</taxon>
        <taxon>Sar</taxon>
        <taxon>Stramenopiles</taxon>
        <taxon>Ochrophyta</taxon>
        <taxon>Bacillariophyta</taxon>
        <taxon>Coscinodiscophyceae</taxon>
        <taxon>Thalassiosirophycidae</taxon>
        <taxon>Thalassiosirales</taxon>
        <taxon>Thalassiosiraceae</taxon>
        <taxon>Thalassiosira</taxon>
    </lineage>
</organism>
<keyword evidence="3" id="KW-1185">Reference proteome</keyword>
<feature type="non-terminal residue" evidence="2">
    <location>
        <position position="1"/>
    </location>
</feature>
<accession>K0TMP0</accession>
<protein>
    <submittedName>
        <fullName evidence="2">Uncharacterized protein</fullName>
    </submittedName>
</protein>
<gene>
    <name evidence="2" type="ORF">THAOC_01843</name>
</gene>
<dbReference type="Proteomes" id="UP000266841">
    <property type="component" value="Unassembled WGS sequence"/>
</dbReference>
<feature type="region of interest" description="Disordered" evidence="1">
    <location>
        <begin position="39"/>
        <end position="67"/>
    </location>
</feature>
<dbReference type="AlphaFoldDB" id="K0TMP0"/>
<evidence type="ECO:0000313" key="2">
    <source>
        <dbReference type="EMBL" id="EJK76396.1"/>
    </source>
</evidence>
<name>K0TMP0_THAOC</name>